<feature type="compositionally biased region" description="Polar residues" evidence="1">
    <location>
        <begin position="78"/>
        <end position="90"/>
    </location>
</feature>
<feature type="region of interest" description="Disordered" evidence="1">
    <location>
        <begin position="1"/>
        <end position="97"/>
    </location>
</feature>
<reference evidence="2 3" key="1">
    <citation type="submission" date="2024-02" db="EMBL/GenBank/DDBJ databases">
        <authorList>
            <person name="Daric V."/>
            <person name="Darras S."/>
        </authorList>
    </citation>
    <scope>NUCLEOTIDE SEQUENCE [LARGE SCALE GENOMIC DNA]</scope>
</reference>
<dbReference type="EMBL" id="CAWYQH010000102">
    <property type="protein sequence ID" value="CAK8686363.1"/>
    <property type="molecule type" value="Genomic_DNA"/>
</dbReference>
<protein>
    <submittedName>
        <fullName evidence="2">Uncharacterized protein</fullName>
    </submittedName>
</protein>
<accession>A0ABP0G3E1</accession>
<evidence type="ECO:0000256" key="1">
    <source>
        <dbReference type="SAM" id="MobiDB-lite"/>
    </source>
</evidence>
<dbReference type="Proteomes" id="UP001642483">
    <property type="component" value="Unassembled WGS sequence"/>
</dbReference>
<name>A0ABP0G3E1_CLALP</name>
<gene>
    <name evidence="2" type="ORF">CVLEPA_LOCUS18305</name>
</gene>
<evidence type="ECO:0000313" key="2">
    <source>
        <dbReference type="EMBL" id="CAK8686363.1"/>
    </source>
</evidence>
<comment type="caution">
    <text evidence="2">The sequence shown here is derived from an EMBL/GenBank/DDBJ whole genome shotgun (WGS) entry which is preliminary data.</text>
</comment>
<keyword evidence="3" id="KW-1185">Reference proteome</keyword>
<proteinExistence type="predicted"/>
<feature type="compositionally biased region" description="Low complexity" evidence="1">
    <location>
        <begin position="45"/>
        <end position="60"/>
    </location>
</feature>
<evidence type="ECO:0000313" key="3">
    <source>
        <dbReference type="Proteomes" id="UP001642483"/>
    </source>
</evidence>
<sequence>MSYISNEQETNRDIPPSQQPLTSVPSSRSGLPAPSPSDEAPVPNPAFQSQPQAPQPSAAAVPMESGSSQPNSLPPSAARSNVIGSPSQHNQSDKDMFVQSRTARMIAVTLMKHPIMIVVVS</sequence>
<organism evidence="2 3">
    <name type="scientific">Clavelina lepadiformis</name>
    <name type="common">Light-bulb sea squirt</name>
    <name type="synonym">Ascidia lepadiformis</name>
    <dbReference type="NCBI Taxonomy" id="159417"/>
    <lineage>
        <taxon>Eukaryota</taxon>
        <taxon>Metazoa</taxon>
        <taxon>Chordata</taxon>
        <taxon>Tunicata</taxon>
        <taxon>Ascidiacea</taxon>
        <taxon>Aplousobranchia</taxon>
        <taxon>Clavelinidae</taxon>
        <taxon>Clavelina</taxon>
    </lineage>
</organism>
<feature type="compositionally biased region" description="Polar residues" evidence="1">
    <location>
        <begin position="19"/>
        <end position="29"/>
    </location>
</feature>